<keyword evidence="3" id="KW-0575">Peroxidase</keyword>
<gene>
    <name evidence="6" type="ORF">J437_LFUL006897</name>
</gene>
<name>A0A8K0NYL2_LADFU</name>
<evidence type="ECO:0000313" key="6">
    <source>
        <dbReference type="EMBL" id="KAG8226507.1"/>
    </source>
</evidence>
<evidence type="ECO:0000256" key="4">
    <source>
        <dbReference type="ARBA" id="ARBA00023180"/>
    </source>
</evidence>
<dbReference type="GO" id="GO:0020037">
    <property type="term" value="F:heme binding"/>
    <property type="evidence" value="ECO:0007669"/>
    <property type="project" value="InterPro"/>
</dbReference>
<keyword evidence="2" id="KW-0964">Secreted</keyword>
<evidence type="ECO:0000256" key="3">
    <source>
        <dbReference type="ARBA" id="ARBA00022559"/>
    </source>
</evidence>
<comment type="subcellular location">
    <subcellularLocation>
        <location evidence="1">Secreted</location>
    </subcellularLocation>
</comment>
<sequence length="353" mass="40427">MAQTVPGWGDFRVNQNLGLVVFQTIFLREHNRIAKELYEMHPEWSDETLFQEARRISIAQYLHITYNEFLPAVIGEVLMKKLRLASPKKGFTNFYSPQFDPSTMNEFTAAAFRGLHGLVPNHYDLSDEERCPFSKILLKDIYVNPGVIEQKHNFDALCRGLTSQPCECADTKFVSGVTNFLLKLPNAAHGTDLESFDIQRGRDHGLPTYNDMRHYCGLRRAKHFRDLLDNVHRLKSLYDHVDDIEFFVGGVMERRGVLGDSNALVGHTFGCVIGEQFWRWKLGDRYFYDLGNQAGSFTLEQINGIKKTSLAALICENLSIKHIQPHAFLQISKRDLEYVFGGKEKASSNKSER</sequence>
<keyword evidence="3" id="KW-0560">Oxidoreductase</keyword>
<dbReference type="InterPro" id="IPR010255">
    <property type="entry name" value="Haem_peroxidase_sf"/>
</dbReference>
<dbReference type="PANTHER" id="PTHR11475">
    <property type="entry name" value="OXIDASE/PEROXIDASE"/>
    <property type="match status" value="1"/>
</dbReference>
<accession>A0A8K0NYL2</accession>
<protein>
    <recommendedName>
        <fullName evidence="8">Peroxidase</fullName>
    </recommendedName>
</protein>
<keyword evidence="4" id="KW-0325">Glycoprotein</keyword>
<evidence type="ECO:0000256" key="2">
    <source>
        <dbReference type="ARBA" id="ARBA00022525"/>
    </source>
</evidence>
<evidence type="ECO:0000256" key="5">
    <source>
        <dbReference type="PIRSR" id="PIRSR619791-2"/>
    </source>
</evidence>
<dbReference type="AlphaFoldDB" id="A0A8K0NYL2"/>
<keyword evidence="7" id="KW-1185">Reference proteome</keyword>
<evidence type="ECO:0008006" key="8">
    <source>
        <dbReference type="Google" id="ProtNLM"/>
    </source>
</evidence>
<dbReference type="PRINTS" id="PR00457">
    <property type="entry name" value="ANPEROXIDASE"/>
</dbReference>
<dbReference type="PANTHER" id="PTHR11475:SF4">
    <property type="entry name" value="CHORION PEROXIDASE"/>
    <property type="match status" value="1"/>
</dbReference>
<reference evidence="6" key="2">
    <citation type="submission" date="2017-10" db="EMBL/GenBank/DDBJ databases">
        <title>Ladona fulva Genome sequencing and assembly.</title>
        <authorList>
            <person name="Murali S."/>
            <person name="Richards S."/>
            <person name="Bandaranaike D."/>
            <person name="Bellair M."/>
            <person name="Blankenburg K."/>
            <person name="Chao H."/>
            <person name="Dinh H."/>
            <person name="Doddapaneni H."/>
            <person name="Dugan-Rocha S."/>
            <person name="Elkadiri S."/>
            <person name="Gnanaolivu R."/>
            <person name="Hernandez B."/>
            <person name="Skinner E."/>
            <person name="Javaid M."/>
            <person name="Lee S."/>
            <person name="Li M."/>
            <person name="Ming W."/>
            <person name="Munidasa M."/>
            <person name="Muniz J."/>
            <person name="Nguyen L."/>
            <person name="Hughes D."/>
            <person name="Osuji N."/>
            <person name="Pu L.-L."/>
            <person name="Puazo M."/>
            <person name="Qu C."/>
            <person name="Quiroz J."/>
            <person name="Raj R."/>
            <person name="Weissenberger G."/>
            <person name="Xin Y."/>
            <person name="Zou X."/>
            <person name="Han Y."/>
            <person name="Worley K."/>
            <person name="Muzny D."/>
            <person name="Gibbs R."/>
        </authorList>
    </citation>
    <scope>NUCLEOTIDE SEQUENCE</scope>
    <source>
        <strain evidence="6">Sampled in the wild</strain>
    </source>
</reference>
<keyword evidence="5" id="KW-0479">Metal-binding</keyword>
<dbReference type="Proteomes" id="UP000792457">
    <property type="component" value="Unassembled WGS sequence"/>
</dbReference>
<dbReference type="EMBL" id="KZ308285">
    <property type="protein sequence ID" value="KAG8226507.1"/>
    <property type="molecule type" value="Genomic_DNA"/>
</dbReference>
<dbReference type="OrthoDB" id="2204368at2759"/>
<dbReference type="GO" id="GO:0046872">
    <property type="term" value="F:metal ion binding"/>
    <property type="evidence" value="ECO:0007669"/>
    <property type="project" value="UniProtKB-KW"/>
</dbReference>
<proteinExistence type="predicted"/>
<dbReference type="PROSITE" id="PS50292">
    <property type="entry name" value="PEROXIDASE_3"/>
    <property type="match status" value="1"/>
</dbReference>
<keyword evidence="5" id="KW-0349">Heme</keyword>
<evidence type="ECO:0000313" key="7">
    <source>
        <dbReference type="Proteomes" id="UP000792457"/>
    </source>
</evidence>
<dbReference type="Gene3D" id="1.10.640.10">
    <property type="entry name" value="Haem peroxidase domain superfamily, animal type"/>
    <property type="match status" value="1"/>
</dbReference>
<feature type="binding site" description="axial binding residue" evidence="5">
    <location>
        <position position="116"/>
    </location>
    <ligand>
        <name>heme b</name>
        <dbReference type="ChEBI" id="CHEBI:60344"/>
    </ligand>
    <ligandPart>
        <name>Fe</name>
        <dbReference type="ChEBI" id="CHEBI:18248"/>
    </ligandPart>
</feature>
<organism evidence="6 7">
    <name type="scientific">Ladona fulva</name>
    <name type="common">Scarce chaser dragonfly</name>
    <name type="synonym">Libellula fulva</name>
    <dbReference type="NCBI Taxonomy" id="123851"/>
    <lineage>
        <taxon>Eukaryota</taxon>
        <taxon>Metazoa</taxon>
        <taxon>Ecdysozoa</taxon>
        <taxon>Arthropoda</taxon>
        <taxon>Hexapoda</taxon>
        <taxon>Insecta</taxon>
        <taxon>Pterygota</taxon>
        <taxon>Palaeoptera</taxon>
        <taxon>Odonata</taxon>
        <taxon>Epiprocta</taxon>
        <taxon>Anisoptera</taxon>
        <taxon>Libelluloidea</taxon>
        <taxon>Libellulidae</taxon>
        <taxon>Ladona</taxon>
    </lineage>
</organism>
<evidence type="ECO:0000256" key="1">
    <source>
        <dbReference type="ARBA" id="ARBA00004613"/>
    </source>
</evidence>
<dbReference type="InterPro" id="IPR037120">
    <property type="entry name" value="Haem_peroxidase_sf_animal"/>
</dbReference>
<dbReference type="CDD" id="cd09823">
    <property type="entry name" value="peroxinectin_like"/>
    <property type="match status" value="1"/>
</dbReference>
<reference evidence="6" key="1">
    <citation type="submission" date="2013-04" db="EMBL/GenBank/DDBJ databases">
        <authorList>
            <person name="Qu J."/>
            <person name="Murali S.C."/>
            <person name="Bandaranaike D."/>
            <person name="Bellair M."/>
            <person name="Blankenburg K."/>
            <person name="Chao H."/>
            <person name="Dinh H."/>
            <person name="Doddapaneni H."/>
            <person name="Downs B."/>
            <person name="Dugan-Rocha S."/>
            <person name="Elkadiri S."/>
            <person name="Gnanaolivu R.D."/>
            <person name="Hernandez B."/>
            <person name="Javaid M."/>
            <person name="Jayaseelan J.C."/>
            <person name="Lee S."/>
            <person name="Li M."/>
            <person name="Ming W."/>
            <person name="Munidasa M."/>
            <person name="Muniz J."/>
            <person name="Nguyen L."/>
            <person name="Ongeri F."/>
            <person name="Osuji N."/>
            <person name="Pu L.-L."/>
            <person name="Puazo M."/>
            <person name="Qu C."/>
            <person name="Quiroz J."/>
            <person name="Raj R."/>
            <person name="Weissenberger G."/>
            <person name="Xin Y."/>
            <person name="Zou X."/>
            <person name="Han Y."/>
            <person name="Richards S."/>
            <person name="Worley K."/>
            <person name="Muzny D."/>
            <person name="Gibbs R."/>
        </authorList>
    </citation>
    <scope>NUCLEOTIDE SEQUENCE</scope>
    <source>
        <strain evidence="6">Sampled in the wild</strain>
    </source>
</reference>
<dbReference type="Pfam" id="PF03098">
    <property type="entry name" value="An_peroxidase"/>
    <property type="match status" value="1"/>
</dbReference>
<dbReference type="GO" id="GO:0005576">
    <property type="term" value="C:extracellular region"/>
    <property type="evidence" value="ECO:0007669"/>
    <property type="project" value="UniProtKB-SubCell"/>
</dbReference>
<dbReference type="SUPFAM" id="SSF48113">
    <property type="entry name" value="Heme-dependent peroxidases"/>
    <property type="match status" value="1"/>
</dbReference>
<dbReference type="GO" id="GO:0006979">
    <property type="term" value="P:response to oxidative stress"/>
    <property type="evidence" value="ECO:0007669"/>
    <property type="project" value="InterPro"/>
</dbReference>
<comment type="caution">
    <text evidence="6">The sequence shown here is derived from an EMBL/GenBank/DDBJ whole genome shotgun (WGS) entry which is preliminary data.</text>
</comment>
<dbReference type="InterPro" id="IPR019791">
    <property type="entry name" value="Haem_peroxidase_animal"/>
</dbReference>
<keyword evidence="5" id="KW-0408">Iron</keyword>
<dbReference type="GO" id="GO:0004601">
    <property type="term" value="F:peroxidase activity"/>
    <property type="evidence" value="ECO:0007669"/>
    <property type="project" value="UniProtKB-KW"/>
</dbReference>